<evidence type="ECO:0000259" key="7">
    <source>
        <dbReference type="Pfam" id="PF04042"/>
    </source>
</evidence>
<dbReference type="InterPro" id="IPR024639">
    <property type="entry name" value="DNA_pol_e_bsu_N"/>
</dbReference>
<dbReference type="GO" id="GO:0006261">
    <property type="term" value="P:DNA-templated DNA replication"/>
    <property type="evidence" value="ECO:0007669"/>
    <property type="project" value="InterPro"/>
</dbReference>
<evidence type="ECO:0000256" key="3">
    <source>
        <dbReference type="ARBA" id="ARBA00022705"/>
    </source>
</evidence>
<comment type="caution">
    <text evidence="9">The sequence shown here is derived from an EMBL/GenBank/DDBJ whole genome shotgun (WGS) entry which is preliminary data.</text>
</comment>
<gene>
    <name evidence="9" type="ORF">PYX00_007072</name>
</gene>
<dbReference type="GO" id="GO:0008622">
    <property type="term" value="C:epsilon DNA polymerase complex"/>
    <property type="evidence" value="ECO:0007669"/>
    <property type="project" value="UniProtKB-UniRule"/>
</dbReference>
<evidence type="ECO:0000256" key="1">
    <source>
        <dbReference type="ARBA" id="ARBA00004123"/>
    </source>
</evidence>
<evidence type="ECO:0000256" key="5">
    <source>
        <dbReference type="ARBA" id="ARBA00023242"/>
    </source>
</evidence>
<keyword evidence="4 6" id="KW-0238">DNA-binding</keyword>
<organism evidence="9">
    <name type="scientific">Menopon gallinae</name>
    <name type="common">poultry shaft louse</name>
    <dbReference type="NCBI Taxonomy" id="328185"/>
    <lineage>
        <taxon>Eukaryota</taxon>
        <taxon>Metazoa</taxon>
        <taxon>Ecdysozoa</taxon>
        <taxon>Arthropoda</taxon>
        <taxon>Hexapoda</taxon>
        <taxon>Insecta</taxon>
        <taxon>Pterygota</taxon>
        <taxon>Neoptera</taxon>
        <taxon>Paraneoptera</taxon>
        <taxon>Psocodea</taxon>
        <taxon>Troctomorpha</taxon>
        <taxon>Phthiraptera</taxon>
        <taxon>Amblycera</taxon>
        <taxon>Menoponidae</taxon>
        <taxon>Menopon</taxon>
    </lineage>
</organism>
<reference evidence="9" key="1">
    <citation type="journal article" date="2024" name="Gigascience">
        <title>Chromosome-level genome of the poultry shaft louse Menopon gallinae provides insight into the host-switching and adaptive evolution of parasitic lice.</title>
        <authorList>
            <person name="Xu Y."/>
            <person name="Ma L."/>
            <person name="Liu S."/>
            <person name="Liang Y."/>
            <person name="Liu Q."/>
            <person name="He Z."/>
            <person name="Tian L."/>
            <person name="Duan Y."/>
            <person name="Cai W."/>
            <person name="Li H."/>
            <person name="Song F."/>
        </authorList>
    </citation>
    <scope>NUCLEOTIDE SEQUENCE</scope>
    <source>
        <strain evidence="9">Cailab_2023a</strain>
    </source>
</reference>
<dbReference type="AlphaFoldDB" id="A0AAW2HHP5"/>
<comment type="function">
    <text evidence="6">Participates in DNA repair and in chromosomal DNA replication.</text>
</comment>
<evidence type="ECO:0000313" key="9">
    <source>
        <dbReference type="EMBL" id="KAL0269277.1"/>
    </source>
</evidence>
<dbReference type="Gene3D" id="1.10.8.60">
    <property type="match status" value="1"/>
</dbReference>
<dbReference type="EMBL" id="JARGDH010000004">
    <property type="protein sequence ID" value="KAL0269277.1"/>
    <property type="molecule type" value="Genomic_DNA"/>
</dbReference>
<keyword evidence="3 6" id="KW-0235">DNA replication</keyword>
<dbReference type="Pfam" id="PF04042">
    <property type="entry name" value="DNA_pol_E_B"/>
    <property type="match status" value="1"/>
</dbReference>
<keyword evidence="5 6" id="KW-0539">Nucleus</keyword>
<accession>A0AAW2HHP5</accession>
<dbReference type="PANTHER" id="PTHR12708:SF0">
    <property type="entry name" value="DNA POLYMERASE EPSILON SUBUNIT 2"/>
    <property type="match status" value="1"/>
</dbReference>
<dbReference type="GO" id="GO:0003677">
    <property type="term" value="F:DNA binding"/>
    <property type="evidence" value="ECO:0007669"/>
    <property type="project" value="UniProtKB-UniRule"/>
</dbReference>
<dbReference type="PIRSF" id="PIRSF000799">
    <property type="entry name" value="DNA_pol_eps_2"/>
    <property type="match status" value="1"/>
</dbReference>
<evidence type="ECO:0000256" key="4">
    <source>
        <dbReference type="ARBA" id="ARBA00023125"/>
    </source>
</evidence>
<feature type="domain" description="DNA polymerase epsilon subunit B N-terminal" evidence="8">
    <location>
        <begin position="4"/>
        <end position="74"/>
    </location>
</feature>
<comment type="similarity">
    <text evidence="2 6">Belongs to the DNA polymerase epsilon subunit B family.</text>
</comment>
<dbReference type="GO" id="GO:0042276">
    <property type="term" value="P:error-prone translesion synthesis"/>
    <property type="evidence" value="ECO:0007669"/>
    <property type="project" value="TreeGrafter"/>
</dbReference>
<dbReference type="InterPro" id="IPR007185">
    <property type="entry name" value="DNA_pol_a/d/e_bsu"/>
</dbReference>
<dbReference type="Gene3D" id="3.60.21.50">
    <property type="match status" value="1"/>
</dbReference>
<evidence type="ECO:0000256" key="2">
    <source>
        <dbReference type="ARBA" id="ARBA00009560"/>
    </source>
</evidence>
<dbReference type="Pfam" id="PF12213">
    <property type="entry name" value="Dpoe2NT"/>
    <property type="match status" value="1"/>
</dbReference>
<sequence length="521" mass="59507">MDIQKLRKWILQAFNLRGYSISSDAATFLVNQLHPIEQSERHEWVTKITEHLQRLSIKTLVVDRDQIELCVQECAKKAGDADKIWNVINIFEVPRFNYCNDKHKYVQDTSDQTRSLFSDASNKIFMYRRRYNLIFQRTKRHNLFRQQKLVNPEKPVFVLRTVEWFLCCTDKIENAVLVGLLVQKNETSYSVEDLTGSLQLDMSNAKFHDGLFPEHSIVLIEGVYQDKIFHVHGIGFPPTEPSSKSRAYFGNVNTFGGPSETDLTQCPNLRKIQNKNPDAMIVFISDVWLDKLEVREKLRVLFSGFKEHPPLAFVLIGNFLFSHKGPQNAENLKAGLKALSEIISREKAILDNSRIVLVPGPSDPGSPHILPRAPLPEVLSESLTSLGPKVVLATNPCRIQYCNREIVVIREDLINKMCRNTLHFPKSDDIQTHFVKTIISQGTLVPLSPNVCPVYWNFSHCLDIYPLPDLIVTADQFNAFTVNYSDCKVVNPGSFMKSGFSFRVYLPQANEIEESVIPDDI</sequence>
<feature type="domain" description="DNA polymerase alpha/delta/epsilon subunit B" evidence="7">
    <location>
        <begin position="281"/>
        <end position="481"/>
    </location>
</feature>
<name>A0AAW2HHP5_9NEOP</name>
<protein>
    <recommendedName>
        <fullName evidence="6">DNA polymerase epsilon subunit</fullName>
    </recommendedName>
    <alternativeName>
        <fullName evidence="6">DNA polymerase II subunit 2</fullName>
    </alternativeName>
</protein>
<evidence type="ECO:0000256" key="6">
    <source>
        <dbReference type="PIRNR" id="PIRNR000799"/>
    </source>
</evidence>
<comment type="subcellular location">
    <subcellularLocation>
        <location evidence="1 6">Nucleus</location>
    </subcellularLocation>
</comment>
<proteinExistence type="inferred from homology"/>
<dbReference type="InterPro" id="IPR016266">
    <property type="entry name" value="POLE2"/>
</dbReference>
<dbReference type="PANTHER" id="PTHR12708">
    <property type="entry name" value="DNA POLYMERASE EPSILON SUBUNIT B"/>
    <property type="match status" value="1"/>
</dbReference>
<evidence type="ECO:0000259" key="8">
    <source>
        <dbReference type="Pfam" id="PF12213"/>
    </source>
</evidence>